<reference evidence="2 3" key="1">
    <citation type="journal article" date="2022" name="Front. Microbiol.">
        <title>High genomic differentiation and limited gene flow indicate recent cryptic speciation within the genus Laspinema (cyanobacteria).</title>
        <authorList>
            <person name="Stanojkovic A."/>
            <person name="Skoupy S."/>
            <person name="Skaloud P."/>
            <person name="Dvorak P."/>
        </authorList>
    </citation>
    <scope>NUCLEOTIDE SEQUENCE [LARGE SCALE GENOMIC DNA]</scope>
    <source>
        <strain evidence="2 3">D3b</strain>
    </source>
</reference>
<organism evidence="2 3">
    <name type="scientific">Laspinema olomoucense D3b</name>
    <dbReference type="NCBI Taxonomy" id="2953688"/>
    <lineage>
        <taxon>Bacteria</taxon>
        <taxon>Bacillati</taxon>
        <taxon>Cyanobacteriota</taxon>
        <taxon>Cyanophyceae</taxon>
        <taxon>Oscillatoriophycideae</taxon>
        <taxon>Oscillatoriales</taxon>
        <taxon>Laspinemataceae</taxon>
        <taxon>Laspinema</taxon>
        <taxon>Laspinema olomoucense</taxon>
    </lineage>
</organism>
<dbReference type="Pfam" id="PF08707">
    <property type="entry name" value="PriCT_2"/>
    <property type="match status" value="1"/>
</dbReference>
<name>A0ABT2NEF4_9CYAN</name>
<accession>A0ABT2NEF4</accession>
<gene>
    <name evidence="2" type="ORF">NG792_25485</name>
</gene>
<evidence type="ECO:0000313" key="3">
    <source>
        <dbReference type="Proteomes" id="UP001525961"/>
    </source>
</evidence>
<protein>
    <submittedName>
        <fullName evidence="2">Bifunctional DNA primase/polymerase</fullName>
    </submittedName>
</protein>
<evidence type="ECO:0000259" key="1">
    <source>
        <dbReference type="SMART" id="SM00943"/>
    </source>
</evidence>
<evidence type="ECO:0000313" key="2">
    <source>
        <dbReference type="EMBL" id="MCT7981085.1"/>
    </source>
</evidence>
<dbReference type="SMART" id="SM00943">
    <property type="entry name" value="Prim-Pol"/>
    <property type="match status" value="1"/>
</dbReference>
<dbReference type="EMBL" id="JAMXFA010000052">
    <property type="protein sequence ID" value="MCT7981085.1"/>
    <property type="molecule type" value="Genomic_DNA"/>
</dbReference>
<dbReference type="Proteomes" id="UP001525961">
    <property type="component" value="Unassembled WGS sequence"/>
</dbReference>
<keyword evidence="3" id="KW-1185">Reference proteome</keyword>
<dbReference type="Pfam" id="PF09250">
    <property type="entry name" value="Prim-Pol"/>
    <property type="match status" value="1"/>
</dbReference>
<dbReference type="InterPro" id="IPR015330">
    <property type="entry name" value="DNA_primase/pol_bifunc_N"/>
</dbReference>
<dbReference type="InterPro" id="IPR014819">
    <property type="entry name" value="PriCT_2"/>
</dbReference>
<sequence length="305" mass="34704">MSSDLTQLLNGLQMLPAHWPLVPTSHCKRPLGYQWQQHPLRSQQFQENLLQYGAVPINDRQLKPYFIRPQGFGLLTGPNPEEFLIAVDVDGESAQAKLYELCGNQELPPTVAFSSGLPFRAQYLLKLAPNQVVRSQKIRTASSEILEIRGIGHQSVLPPSPHPLTGAYHWLCNLSPAETQVAPIPRRLLNFLNQTHPTPQLHRSPIHPRYQRVYPKATLLPAVPSHLNWVNTVLQAIHPRFADSYHDWIKIGLTLKAIHPDLLGAWDSWSQQSFKYKPGECTYKWKGFHPHSLTVGSLYWYAGRF</sequence>
<comment type="caution">
    <text evidence="2">The sequence shown here is derived from an EMBL/GenBank/DDBJ whole genome shotgun (WGS) entry which is preliminary data.</text>
</comment>
<proteinExistence type="predicted"/>
<feature type="domain" description="DNA primase/polymerase bifunctional N-terminal" evidence="1">
    <location>
        <begin position="11"/>
        <end position="188"/>
    </location>
</feature>
<dbReference type="RefSeq" id="WP_261237307.1">
    <property type="nucleotide sequence ID" value="NZ_JAMXFA010000052.1"/>
</dbReference>